<dbReference type="PANTHER" id="PTHR45701">
    <property type="entry name" value="SYNAPTOBREVIN FAMILY MEMBER"/>
    <property type="match status" value="1"/>
</dbReference>
<dbReference type="InterPro" id="IPR042855">
    <property type="entry name" value="V_SNARE_CC"/>
</dbReference>
<dbReference type="InterPro" id="IPR001388">
    <property type="entry name" value="Synaptobrevin-like"/>
</dbReference>
<keyword evidence="3" id="KW-0472">Membrane</keyword>
<keyword evidence="1" id="KW-0175">Coiled coil</keyword>
<dbReference type="InterPro" id="IPR016444">
    <property type="entry name" value="Synaptobrevin/VAMP"/>
</dbReference>
<reference evidence="5" key="1">
    <citation type="submission" date="2022-01" db="EMBL/GenBank/DDBJ databases">
        <authorList>
            <person name="King R."/>
        </authorList>
    </citation>
    <scope>NUCLEOTIDE SEQUENCE</scope>
</reference>
<dbReference type="SUPFAM" id="SSF58038">
    <property type="entry name" value="SNARE fusion complex"/>
    <property type="match status" value="1"/>
</dbReference>
<evidence type="ECO:0000313" key="5">
    <source>
        <dbReference type="EMBL" id="CAG9770140.1"/>
    </source>
</evidence>
<evidence type="ECO:0000259" key="4">
    <source>
        <dbReference type="PROSITE" id="PS50892"/>
    </source>
</evidence>
<dbReference type="PROSITE" id="PS50892">
    <property type="entry name" value="V_SNARE"/>
    <property type="match status" value="1"/>
</dbReference>
<keyword evidence="6" id="KW-1185">Reference proteome</keyword>
<feature type="domain" description="V-SNARE coiled-coil homology" evidence="4">
    <location>
        <begin position="24"/>
        <end position="84"/>
    </location>
</feature>
<dbReference type="EMBL" id="OU892282">
    <property type="protein sequence ID" value="CAG9770140.1"/>
    <property type="molecule type" value="Genomic_DNA"/>
</dbReference>
<gene>
    <name evidence="5" type="ORF">CEUTPL_LOCUS10597</name>
</gene>
<evidence type="ECO:0000256" key="3">
    <source>
        <dbReference type="SAM" id="Phobius"/>
    </source>
</evidence>
<dbReference type="Proteomes" id="UP001152799">
    <property type="component" value="Chromosome 6"/>
</dbReference>
<name>A0A9N9MU97_9CUCU</name>
<dbReference type="AlphaFoldDB" id="A0A9N9MU97"/>
<dbReference type="Gene3D" id="1.20.5.110">
    <property type="match status" value="1"/>
</dbReference>
<proteinExistence type="predicted"/>
<dbReference type="GO" id="GO:0016020">
    <property type="term" value="C:membrane"/>
    <property type="evidence" value="ECO:0007669"/>
    <property type="project" value="InterPro"/>
</dbReference>
<evidence type="ECO:0000256" key="1">
    <source>
        <dbReference type="PROSITE-ProRule" id="PRU00290"/>
    </source>
</evidence>
<dbReference type="Pfam" id="PF00957">
    <property type="entry name" value="Synaptobrevin"/>
    <property type="match status" value="1"/>
</dbReference>
<evidence type="ECO:0000256" key="2">
    <source>
        <dbReference type="SAM" id="MobiDB-lite"/>
    </source>
</evidence>
<keyword evidence="3" id="KW-1133">Transmembrane helix</keyword>
<dbReference type="PRINTS" id="PR00219">
    <property type="entry name" value="SYNAPTOBREVN"/>
</dbReference>
<feature type="compositionally biased region" description="Polar residues" evidence="2">
    <location>
        <begin position="1"/>
        <end position="16"/>
    </location>
</feature>
<accession>A0A9N9MU97</accession>
<evidence type="ECO:0000313" key="6">
    <source>
        <dbReference type="Proteomes" id="UP001152799"/>
    </source>
</evidence>
<keyword evidence="3" id="KW-0812">Transmembrane</keyword>
<organism evidence="5 6">
    <name type="scientific">Ceutorhynchus assimilis</name>
    <name type="common">cabbage seed weevil</name>
    <dbReference type="NCBI Taxonomy" id="467358"/>
    <lineage>
        <taxon>Eukaryota</taxon>
        <taxon>Metazoa</taxon>
        <taxon>Ecdysozoa</taxon>
        <taxon>Arthropoda</taxon>
        <taxon>Hexapoda</taxon>
        <taxon>Insecta</taxon>
        <taxon>Pterygota</taxon>
        <taxon>Neoptera</taxon>
        <taxon>Endopterygota</taxon>
        <taxon>Coleoptera</taxon>
        <taxon>Polyphaga</taxon>
        <taxon>Cucujiformia</taxon>
        <taxon>Curculionidae</taxon>
        <taxon>Ceutorhynchinae</taxon>
        <taxon>Ceutorhynchus</taxon>
    </lineage>
</organism>
<feature type="transmembrane region" description="Helical" evidence="3">
    <location>
        <begin position="86"/>
        <end position="105"/>
    </location>
</feature>
<dbReference type="OrthoDB" id="10042941at2759"/>
<dbReference type="GO" id="GO:0016192">
    <property type="term" value="P:vesicle-mediated transport"/>
    <property type="evidence" value="ECO:0007669"/>
    <property type="project" value="InterPro"/>
</dbReference>
<protein>
    <recommendedName>
        <fullName evidence="4">V-SNARE coiled-coil homology domain-containing protein</fullName>
    </recommendedName>
</protein>
<feature type="region of interest" description="Disordered" evidence="2">
    <location>
        <begin position="1"/>
        <end position="24"/>
    </location>
</feature>
<sequence length="204" mass="23464">MKVVTMDQNQSQTPPKSESKLSTKLQQTQQQVDEVTEIMKINVQQVIERGSKISEMDERTKHLAECSKMFEKTGKRLDRKMWWKDMKMRIILATVGVVLLTIIIISPKRSGDQFLEFGAVCTSLDKGWINLDEVCKTLDKSGYCLEESGNLLKHLEKARNLLERVGKILEKVPKDLGIIFQNPDQSVQVWINLDEVWKILESSE</sequence>